<accession>A0A0C2XE92</accession>
<dbReference type="AlphaFoldDB" id="A0A0C2XE92"/>
<evidence type="ECO:0000313" key="2">
    <source>
        <dbReference type="EMBL" id="KIM36223.1"/>
    </source>
</evidence>
<reference evidence="3" key="2">
    <citation type="submission" date="2015-01" db="EMBL/GenBank/DDBJ databases">
        <title>Evolutionary Origins and Diversification of the Mycorrhizal Mutualists.</title>
        <authorList>
            <consortium name="DOE Joint Genome Institute"/>
            <consortium name="Mycorrhizal Genomics Consortium"/>
            <person name="Kohler A."/>
            <person name="Kuo A."/>
            <person name="Nagy L.G."/>
            <person name="Floudas D."/>
            <person name="Copeland A."/>
            <person name="Barry K.W."/>
            <person name="Cichocki N."/>
            <person name="Veneault-Fourrey C."/>
            <person name="LaButti K."/>
            <person name="Lindquist E.A."/>
            <person name="Lipzen A."/>
            <person name="Lundell T."/>
            <person name="Morin E."/>
            <person name="Murat C."/>
            <person name="Riley R."/>
            <person name="Ohm R."/>
            <person name="Sun H."/>
            <person name="Tunlid A."/>
            <person name="Henrissat B."/>
            <person name="Grigoriev I.V."/>
            <person name="Hibbett D.S."/>
            <person name="Martin F."/>
        </authorList>
    </citation>
    <scope>NUCLEOTIDE SEQUENCE [LARGE SCALE GENOMIC DNA]</scope>
    <source>
        <strain evidence="3">h7</strain>
    </source>
</reference>
<dbReference type="OrthoDB" id="3263651at2759"/>
<protein>
    <submittedName>
        <fullName evidence="2">Uncharacterized protein</fullName>
    </submittedName>
</protein>
<name>A0A0C2XE92_HEBCY</name>
<evidence type="ECO:0000256" key="1">
    <source>
        <dbReference type="SAM" id="MobiDB-lite"/>
    </source>
</evidence>
<feature type="region of interest" description="Disordered" evidence="1">
    <location>
        <begin position="128"/>
        <end position="148"/>
    </location>
</feature>
<proteinExistence type="predicted"/>
<dbReference type="EMBL" id="KN831807">
    <property type="protein sequence ID" value="KIM36223.1"/>
    <property type="molecule type" value="Genomic_DNA"/>
</dbReference>
<gene>
    <name evidence="2" type="ORF">M413DRAFT_449279</name>
</gene>
<sequence>MFGIDLEDEYCIVVFEPFPGSDELAGKHIHCDTLAKFNGQLDPFLRGHFRWTLCCQFVGGDIRSDYTEPGIDIMEDAQMNGVDLGEPFWQTRLGKEILVVFENPVYGVKFKETASPLHSRVYIPGETIESDIDSDDSSTISDDEGLEL</sequence>
<reference evidence="2 3" key="1">
    <citation type="submission" date="2014-04" db="EMBL/GenBank/DDBJ databases">
        <authorList>
            <consortium name="DOE Joint Genome Institute"/>
            <person name="Kuo A."/>
            <person name="Gay G."/>
            <person name="Dore J."/>
            <person name="Kohler A."/>
            <person name="Nagy L.G."/>
            <person name="Floudas D."/>
            <person name="Copeland A."/>
            <person name="Barry K.W."/>
            <person name="Cichocki N."/>
            <person name="Veneault-Fourrey C."/>
            <person name="LaButti K."/>
            <person name="Lindquist E.A."/>
            <person name="Lipzen A."/>
            <person name="Lundell T."/>
            <person name="Morin E."/>
            <person name="Murat C."/>
            <person name="Sun H."/>
            <person name="Tunlid A."/>
            <person name="Henrissat B."/>
            <person name="Grigoriev I.V."/>
            <person name="Hibbett D.S."/>
            <person name="Martin F."/>
            <person name="Nordberg H.P."/>
            <person name="Cantor M.N."/>
            <person name="Hua S.X."/>
        </authorList>
    </citation>
    <scope>NUCLEOTIDE SEQUENCE [LARGE SCALE GENOMIC DNA]</scope>
    <source>
        <strain evidence="3">h7</strain>
    </source>
</reference>
<dbReference type="Proteomes" id="UP000053424">
    <property type="component" value="Unassembled WGS sequence"/>
</dbReference>
<evidence type="ECO:0000313" key="3">
    <source>
        <dbReference type="Proteomes" id="UP000053424"/>
    </source>
</evidence>
<keyword evidence="3" id="KW-1185">Reference proteome</keyword>
<organism evidence="2 3">
    <name type="scientific">Hebeloma cylindrosporum</name>
    <dbReference type="NCBI Taxonomy" id="76867"/>
    <lineage>
        <taxon>Eukaryota</taxon>
        <taxon>Fungi</taxon>
        <taxon>Dikarya</taxon>
        <taxon>Basidiomycota</taxon>
        <taxon>Agaricomycotina</taxon>
        <taxon>Agaricomycetes</taxon>
        <taxon>Agaricomycetidae</taxon>
        <taxon>Agaricales</taxon>
        <taxon>Agaricineae</taxon>
        <taxon>Hymenogastraceae</taxon>
        <taxon>Hebeloma</taxon>
    </lineage>
</organism>
<dbReference type="HOGENOM" id="CLU_1759034_0_0_1"/>